<evidence type="ECO:0000313" key="4">
    <source>
        <dbReference type="EMBL" id="MFC4267908.1"/>
    </source>
</evidence>
<dbReference type="RefSeq" id="WP_377408065.1">
    <property type="nucleotide sequence ID" value="NZ_JBHSCY010000001.1"/>
</dbReference>
<keyword evidence="5" id="KW-1185">Reference proteome</keyword>
<gene>
    <name evidence="4" type="ORF">ACFOWD_03225</name>
</gene>
<dbReference type="PANTHER" id="PTHR45586">
    <property type="entry name" value="TPR REPEAT-CONTAINING PROTEIN PA4667"/>
    <property type="match status" value="1"/>
</dbReference>
<evidence type="ECO:0000256" key="2">
    <source>
        <dbReference type="ARBA" id="ARBA00022803"/>
    </source>
</evidence>
<evidence type="ECO:0000256" key="3">
    <source>
        <dbReference type="PROSITE-ProRule" id="PRU00339"/>
    </source>
</evidence>
<name>A0ABV8R7G6_9FLAO</name>
<dbReference type="SMART" id="SM00028">
    <property type="entry name" value="TPR"/>
    <property type="match status" value="7"/>
</dbReference>
<evidence type="ECO:0000313" key="5">
    <source>
        <dbReference type="Proteomes" id="UP001595826"/>
    </source>
</evidence>
<keyword evidence="2 3" id="KW-0802">TPR repeat</keyword>
<sequence>MSNKSENSYYLAETYFRQGEYQKAEQLFKELYNKSPFNTTYLNRLISCYQETNQFLNAENLITSKLKKDPRQTFLYVLLGYNFEKQQLSELAKVNYDKAINSLEKNAAFGGIIGRFFKDYNKLDYAISAYEITMSKNENANYNFQIAQIYGEKGEFKKMFESYVNLVDKNDSYLNLIQRYASRYITDDAESETNVLFRKTLLKKAISNPKKEWNILLSWLFAQQKEYGKAFNQEKALYQREESDLTEIFSLGKLAFDNEDLDAAKKCFDFINEKSTLIEEKVDANLYLAKIAVALKNPETEAFFKSLFVEFGKNAQTINIQTEYADFLTFSKNEPEKAKLVLEEALTYANSKFDKARIKLKLGDVLVYTGKFNKALIYFSQIQTQLKGNRLAQEARFKVAQTSYFKGDFTWAKAQLKVLKSSTTQLIANDAVDLYLKIIDNEPVDSIPSGLKQFAKAELLAYQNKDEEALQELEGLFFPTNQNKKDFFAGAKPGEVIYDDALFLQAKLYVKQEKYLNAIASLDKIIAADNQGFLTDDVYFMMAEIYKNNLLDIEKAKEYYQKIIFEHPSSIYLVDARKKYRKLRGDNI</sequence>
<dbReference type="InterPro" id="IPR019734">
    <property type="entry name" value="TPR_rpt"/>
</dbReference>
<dbReference type="Pfam" id="PF13174">
    <property type="entry name" value="TPR_6"/>
    <property type="match status" value="2"/>
</dbReference>
<protein>
    <submittedName>
        <fullName evidence="4">Tetratricopeptide repeat protein</fullName>
    </submittedName>
</protein>
<dbReference type="EMBL" id="JBHSCY010000001">
    <property type="protein sequence ID" value="MFC4267908.1"/>
    <property type="molecule type" value="Genomic_DNA"/>
</dbReference>
<dbReference type="InterPro" id="IPR011990">
    <property type="entry name" value="TPR-like_helical_dom_sf"/>
</dbReference>
<feature type="repeat" description="TPR" evidence="3">
    <location>
        <begin position="5"/>
        <end position="38"/>
    </location>
</feature>
<reference evidence="5" key="1">
    <citation type="journal article" date="2019" name="Int. J. Syst. Evol. Microbiol.">
        <title>The Global Catalogue of Microorganisms (GCM) 10K type strain sequencing project: providing services to taxonomists for standard genome sequencing and annotation.</title>
        <authorList>
            <consortium name="The Broad Institute Genomics Platform"/>
            <consortium name="The Broad Institute Genome Sequencing Center for Infectious Disease"/>
            <person name="Wu L."/>
            <person name="Ma J."/>
        </authorList>
    </citation>
    <scope>NUCLEOTIDE SEQUENCE [LARGE SCALE GENOMIC DNA]</scope>
    <source>
        <strain evidence="5">CECT 8655</strain>
    </source>
</reference>
<evidence type="ECO:0000256" key="1">
    <source>
        <dbReference type="ARBA" id="ARBA00022737"/>
    </source>
</evidence>
<organism evidence="4 5">
    <name type="scientific">Polaribacter marinivivus</name>
    <dbReference type="NCBI Taxonomy" id="1524260"/>
    <lineage>
        <taxon>Bacteria</taxon>
        <taxon>Pseudomonadati</taxon>
        <taxon>Bacteroidota</taxon>
        <taxon>Flavobacteriia</taxon>
        <taxon>Flavobacteriales</taxon>
        <taxon>Flavobacteriaceae</taxon>
    </lineage>
</organism>
<comment type="caution">
    <text evidence="4">The sequence shown here is derived from an EMBL/GenBank/DDBJ whole genome shotgun (WGS) entry which is preliminary data.</text>
</comment>
<dbReference type="SUPFAM" id="SSF48452">
    <property type="entry name" value="TPR-like"/>
    <property type="match status" value="3"/>
</dbReference>
<accession>A0ABV8R7G6</accession>
<dbReference type="Proteomes" id="UP001595826">
    <property type="component" value="Unassembled WGS sequence"/>
</dbReference>
<keyword evidence="1" id="KW-0677">Repeat</keyword>
<proteinExistence type="predicted"/>
<dbReference type="PANTHER" id="PTHR45586:SF1">
    <property type="entry name" value="LIPOPOLYSACCHARIDE ASSEMBLY PROTEIN B"/>
    <property type="match status" value="1"/>
</dbReference>
<dbReference type="Gene3D" id="1.25.40.10">
    <property type="entry name" value="Tetratricopeptide repeat domain"/>
    <property type="match status" value="3"/>
</dbReference>
<dbReference type="PROSITE" id="PS50005">
    <property type="entry name" value="TPR"/>
    <property type="match status" value="1"/>
</dbReference>
<dbReference type="InterPro" id="IPR051012">
    <property type="entry name" value="CellSynth/LPSAsmb/PSIAsmb"/>
</dbReference>